<sequence>MKTCHDFDSTMVEGSLVVIHERYNIPGEYALHASLPGQRPYSLGSPRLSISVDALEARLHFPLHPTIEECLGWWRISLSQGGSRAHSKGKKLAVSGGKPTPPAFHHPKSMKELCGKMVCKNDEGYYALHMINLPPRDLDSEIRARWEALKNSTEV</sequence>
<proteinExistence type="predicted"/>
<organism evidence="1 2">
    <name type="scientific">Ensete ventricosum</name>
    <name type="common">Abyssinian banana</name>
    <name type="synonym">Musa ensete</name>
    <dbReference type="NCBI Taxonomy" id="4639"/>
    <lineage>
        <taxon>Eukaryota</taxon>
        <taxon>Viridiplantae</taxon>
        <taxon>Streptophyta</taxon>
        <taxon>Embryophyta</taxon>
        <taxon>Tracheophyta</taxon>
        <taxon>Spermatophyta</taxon>
        <taxon>Magnoliopsida</taxon>
        <taxon>Liliopsida</taxon>
        <taxon>Zingiberales</taxon>
        <taxon>Musaceae</taxon>
        <taxon>Ensete</taxon>
    </lineage>
</organism>
<dbReference type="AlphaFoldDB" id="A0A426XLR1"/>
<dbReference type="EMBL" id="AMZH03019427">
    <property type="protein sequence ID" value="RRT40375.1"/>
    <property type="molecule type" value="Genomic_DNA"/>
</dbReference>
<evidence type="ECO:0000313" key="1">
    <source>
        <dbReference type="EMBL" id="RRT40375.1"/>
    </source>
</evidence>
<evidence type="ECO:0000313" key="2">
    <source>
        <dbReference type="Proteomes" id="UP000287651"/>
    </source>
</evidence>
<reference evidence="1 2" key="1">
    <citation type="journal article" date="2014" name="Agronomy (Basel)">
        <title>A Draft Genome Sequence for Ensete ventricosum, the Drought-Tolerant Tree Against Hunger.</title>
        <authorList>
            <person name="Harrison J."/>
            <person name="Moore K.A."/>
            <person name="Paszkiewicz K."/>
            <person name="Jones T."/>
            <person name="Grant M."/>
            <person name="Ambacheew D."/>
            <person name="Muzemil S."/>
            <person name="Studholme D.J."/>
        </authorList>
    </citation>
    <scope>NUCLEOTIDE SEQUENCE [LARGE SCALE GENOMIC DNA]</scope>
</reference>
<dbReference type="Proteomes" id="UP000287651">
    <property type="component" value="Unassembled WGS sequence"/>
</dbReference>
<comment type="caution">
    <text evidence="1">The sequence shown here is derived from an EMBL/GenBank/DDBJ whole genome shotgun (WGS) entry which is preliminary data.</text>
</comment>
<accession>A0A426XLR1</accession>
<gene>
    <name evidence="1" type="ORF">B296_00057797</name>
</gene>
<protein>
    <submittedName>
        <fullName evidence="1">Uncharacterized protein</fullName>
    </submittedName>
</protein>
<name>A0A426XLR1_ENSVE</name>